<reference evidence="10 11" key="1">
    <citation type="submission" date="2021-01" db="EMBL/GenBank/DDBJ databases">
        <title>Genomics of switchgrass bacterial isolates.</title>
        <authorList>
            <person name="Shade A."/>
        </authorList>
    </citation>
    <scope>NUCLEOTIDE SEQUENCE [LARGE SCALE GENOMIC DNA]</scope>
    <source>
        <strain evidence="10 11">PvP111</strain>
    </source>
</reference>
<dbReference type="EC" id="2.7.6.3" evidence="3"/>
<sequence>MTRAVLSIGSNIGDSEQHLRAVVEGLGDAVVAVSTVFATAPWGGIDQQDFLNAVVIVDDEHTDCRGWLRRGQQLEAAAHRERVQRWGPRTVDVDIVVCDDVVSDDPELILPHPLAHERAFVLAPWLDADPDAVLRGRPVRDLLAELPESERAGVRRTETRLWDPVHCGRAGGDST</sequence>
<comment type="caution">
    <text evidence="10">The sequence shown here is derived from an EMBL/GenBank/DDBJ whole genome shotgun (WGS) entry which is preliminary data.</text>
</comment>
<keyword evidence="6" id="KW-0418">Kinase</keyword>
<evidence type="ECO:0000256" key="7">
    <source>
        <dbReference type="ARBA" id="ARBA00022840"/>
    </source>
</evidence>
<dbReference type="PANTHER" id="PTHR43071">
    <property type="entry name" value="2-AMINO-4-HYDROXY-6-HYDROXYMETHYLDIHYDROPTERIDINE PYROPHOSPHOKINASE"/>
    <property type="match status" value="1"/>
</dbReference>
<proteinExistence type="predicted"/>
<evidence type="ECO:0000256" key="3">
    <source>
        <dbReference type="ARBA" id="ARBA00013253"/>
    </source>
</evidence>
<dbReference type="InterPro" id="IPR000550">
    <property type="entry name" value="Hppk"/>
</dbReference>
<keyword evidence="8" id="KW-0289">Folate biosynthesis</keyword>
<evidence type="ECO:0000256" key="4">
    <source>
        <dbReference type="ARBA" id="ARBA00022679"/>
    </source>
</evidence>
<evidence type="ECO:0000256" key="6">
    <source>
        <dbReference type="ARBA" id="ARBA00022777"/>
    </source>
</evidence>
<dbReference type="CDD" id="cd00483">
    <property type="entry name" value="HPPK"/>
    <property type="match status" value="1"/>
</dbReference>
<evidence type="ECO:0000313" key="10">
    <source>
        <dbReference type="EMBL" id="MBM7417085.1"/>
    </source>
</evidence>
<comment type="catalytic activity">
    <reaction evidence="1">
        <text>6-hydroxymethyl-7,8-dihydropterin + ATP = (7,8-dihydropterin-6-yl)methyl diphosphate + AMP + H(+)</text>
        <dbReference type="Rhea" id="RHEA:11412"/>
        <dbReference type="ChEBI" id="CHEBI:15378"/>
        <dbReference type="ChEBI" id="CHEBI:30616"/>
        <dbReference type="ChEBI" id="CHEBI:44841"/>
        <dbReference type="ChEBI" id="CHEBI:72950"/>
        <dbReference type="ChEBI" id="CHEBI:456215"/>
        <dbReference type="EC" id="2.7.6.3"/>
    </reaction>
</comment>
<dbReference type="NCBIfam" id="TIGR01498">
    <property type="entry name" value="folK"/>
    <property type="match status" value="1"/>
</dbReference>
<dbReference type="GO" id="GO:0003848">
    <property type="term" value="F:2-amino-4-hydroxy-6-hydroxymethyldihydropteridine diphosphokinase activity"/>
    <property type="evidence" value="ECO:0007669"/>
    <property type="project" value="UniProtKB-EC"/>
</dbReference>
<keyword evidence="7" id="KW-0067">ATP-binding</keyword>
<dbReference type="SUPFAM" id="SSF55083">
    <property type="entry name" value="6-hydroxymethyl-7,8-dihydropterin pyrophosphokinase, HPPK"/>
    <property type="match status" value="1"/>
</dbReference>
<keyword evidence="4 10" id="KW-0808">Transferase</keyword>
<dbReference type="PANTHER" id="PTHR43071:SF1">
    <property type="entry name" value="2-AMINO-4-HYDROXY-6-HYDROXYMETHYLDIHYDROPTERIDINE PYROPHOSPHOKINASE"/>
    <property type="match status" value="1"/>
</dbReference>
<keyword evidence="5" id="KW-0547">Nucleotide-binding</keyword>
<gene>
    <name evidence="10" type="ORF">JOE42_003818</name>
</gene>
<evidence type="ECO:0000256" key="8">
    <source>
        <dbReference type="ARBA" id="ARBA00022909"/>
    </source>
</evidence>
<evidence type="ECO:0000256" key="1">
    <source>
        <dbReference type="ARBA" id="ARBA00000198"/>
    </source>
</evidence>
<dbReference type="InterPro" id="IPR035907">
    <property type="entry name" value="Hppk_sf"/>
</dbReference>
<dbReference type="PROSITE" id="PS00794">
    <property type="entry name" value="HPPK"/>
    <property type="match status" value="1"/>
</dbReference>
<organism evidence="10 11">
    <name type="scientific">Rhodococcoides corynebacterioides</name>
    <dbReference type="NCBI Taxonomy" id="53972"/>
    <lineage>
        <taxon>Bacteria</taxon>
        <taxon>Bacillati</taxon>
        <taxon>Actinomycetota</taxon>
        <taxon>Actinomycetes</taxon>
        <taxon>Mycobacteriales</taxon>
        <taxon>Nocardiaceae</taxon>
        <taxon>Rhodococcoides</taxon>
    </lineage>
</organism>
<evidence type="ECO:0000256" key="5">
    <source>
        <dbReference type="ARBA" id="ARBA00022741"/>
    </source>
</evidence>
<accession>A0ABS2KYS1</accession>
<protein>
    <recommendedName>
        <fullName evidence="3">2-amino-4-hydroxy-6-hydroxymethyldihydropteridine diphosphokinase</fullName>
        <ecNumber evidence="3">2.7.6.3</ecNumber>
    </recommendedName>
</protein>
<keyword evidence="11" id="KW-1185">Reference proteome</keyword>
<dbReference type="RefSeq" id="WP_204869744.1">
    <property type="nucleotide sequence ID" value="NZ_JAFBBK010000001.1"/>
</dbReference>
<feature type="domain" description="7,8-dihydro-6-hydroxymethylpterin-pyrophosphokinase" evidence="9">
    <location>
        <begin position="85"/>
        <end position="96"/>
    </location>
</feature>
<dbReference type="Proteomes" id="UP000703038">
    <property type="component" value="Unassembled WGS sequence"/>
</dbReference>
<dbReference type="EMBL" id="JAFBBK010000001">
    <property type="protein sequence ID" value="MBM7417085.1"/>
    <property type="molecule type" value="Genomic_DNA"/>
</dbReference>
<evidence type="ECO:0000259" key="9">
    <source>
        <dbReference type="PROSITE" id="PS00794"/>
    </source>
</evidence>
<dbReference type="Gene3D" id="3.30.70.560">
    <property type="entry name" value="7,8-Dihydro-6-hydroxymethylpterin-pyrophosphokinase HPPK"/>
    <property type="match status" value="1"/>
</dbReference>
<comment type="pathway">
    <text evidence="2">Cofactor biosynthesis; tetrahydrofolate biosynthesis; 2-amino-4-hydroxy-6-hydroxymethyl-7,8-dihydropteridine diphosphate from 7,8-dihydroneopterin triphosphate: step 4/4.</text>
</comment>
<evidence type="ECO:0000256" key="2">
    <source>
        <dbReference type="ARBA" id="ARBA00005051"/>
    </source>
</evidence>
<name>A0ABS2KYS1_9NOCA</name>
<evidence type="ECO:0000313" key="11">
    <source>
        <dbReference type="Proteomes" id="UP000703038"/>
    </source>
</evidence>
<dbReference type="Pfam" id="PF01288">
    <property type="entry name" value="HPPK"/>
    <property type="match status" value="1"/>
</dbReference>